<evidence type="ECO:0000313" key="2">
    <source>
        <dbReference type="EMBL" id="KAJ7660522.1"/>
    </source>
</evidence>
<organism evidence="2 3">
    <name type="scientific">Mycena rosella</name>
    <name type="common">Pink bonnet</name>
    <name type="synonym">Agaricus rosellus</name>
    <dbReference type="NCBI Taxonomy" id="1033263"/>
    <lineage>
        <taxon>Eukaryota</taxon>
        <taxon>Fungi</taxon>
        <taxon>Dikarya</taxon>
        <taxon>Basidiomycota</taxon>
        <taxon>Agaricomycotina</taxon>
        <taxon>Agaricomycetes</taxon>
        <taxon>Agaricomycetidae</taxon>
        <taxon>Agaricales</taxon>
        <taxon>Marasmiineae</taxon>
        <taxon>Mycenaceae</taxon>
        <taxon>Mycena</taxon>
    </lineage>
</organism>
<dbReference type="EMBL" id="JARKIE010000259">
    <property type="protein sequence ID" value="KAJ7660522.1"/>
    <property type="molecule type" value="Genomic_DNA"/>
</dbReference>
<name>A0AAD7G641_MYCRO</name>
<comment type="caution">
    <text evidence="2">The sequence shown here is derived from an EMBL/GenBank/DDBJ whole genome shotgun (WGS) entry which is preliminary data.</text>
</comment>
<protein>
    <submittedName>
        <fullName evidence="2">Uncharacterized protein</fullName>
    </submittedName>
</protein>
<feature type="compositionally biased region" description="Acidic residues" evidence="1">
    <location>
        <begin position="382"/>
        <end position="395"/>
    </location>
</feature>
<keyword evidence="3" id="KW-1185">Reference proteome</keyword>
<evidence type="ECO:0000256" key="1">
    <source>
        <dbReference type="SAM" id="MobiDB-lite"/>
    </source>
</evidence>
<feature type="compositionally biased region" description="Polar residues" evidence="1">
    <location>
        <begin position="201"/>
        <end position="218"/>
    </location>
</feature>
<feature type="region of interest" description="Disordered" evidence="1">
    <location>
        <begin position="251"/>
        <end position="312"/>
    </location>
</feature>
<sequence length="395" mass="41424">MSVSSSSARRPALHPSALSDAEHALFMDLANTPGDLKHISGSCARRVCGSAGLESGTVDEILRLFAPATTLSSGAFFAALRLVLYRQAGRGVDRGLAFVQGALRYYCYLPLVPSGSTPLPPRKLTSPTSRKIGATSSEPSSTSSSAPPRRTHHAHSFLLSLAGPPSPPTHPRLVAPAHLALYGPRDAAHRIGRRGPAPPRSGTSRKLSTGSKSSTEQNPTPPPRRASLSTSASVPISPKLLAPPFLARGAYPSSAGPRTTSFAPQPPVHPQRRASAFEAAYGTLSPPSSGSPTYATHAHDGRRDASDSMRRPSSLEFARFDSTRERTASTSVLPLTLPKALRRTLVGTAWVGAERGEREGLVRGRGGGGGYTVRNGRRGAEEGGEGDEGEAWGAL</sequence>
<dbReference type="Proteomes" id="UP001221757">
    <property type="component" value="Unassembled WGS sequence"/>
</dbReference>
<feature type="region of interest" description="Disordered" evidence="1">
    <location>
        <begin position="189"/>
        <end position="237"/>
    </location>
</feature>
<proteinExistence type="predicted"/>
<gene>
    <name evidence="2" type="ORF">B0H17DRAFT_1212526</name>
</gene>
<reference evidence="2" key="1">
    <citation type="submission" date="2023-03" db="EMBL/GenBank/DDBJ databases">
        <title>Massive genome expansion in bonnet fungi (Mycena s.s.) driven by repeated elements and novel gene families across ecological guilds.</title>
        <authorList>
            <consortium name="Lawrence Berkeley National Laboratory"/>
            <person name="Harder C.B."/>
            <person name="Miyauchi S."/>
            <person name="Viragh M."/>
            <person name="Kuo A."/>
            <person name="Thoen E."/>
            <person name="Andreopoulos B."/>
            <person name="Lu D."/>
            <person name="Skrede I."/>
            <person name="Drula E."/>
            <person name="Henrissat B."/>
            <person name="Morin E."/>
            <person name="Kohler A."/>
            <person name="Barry K."/>
            <person name="LaButti K."/>
            <person name="Morin E."/>
            <person name="Salamov A."/>
            <person name="Lipzen A."/>
            <person name="Mereny Z."/>
            <person name="Hegedus B."/>
            <person name="Baldrian P."/>
            <person name="Stursova M."/>
            <person name="Weitz H."/>
            <person name="Taylor A."/>
            <person name="Grigoriev I.V."/>
            <person name="Nagy L.G."/>
            <person name="Martin F."/>
            <person name="Kauserud H."/>
        </authorList>
    </citation>
    <scope>NUCLEOTIDE SEQUENCE</scope>
    <source>
        <strain evidence="2">CBHHK067</strain>
    </source>
</reference>
<feature type="region of interest" description="Disordered" evidence="1">
    <location>
        <begin position="360"/>
        <end position="395"/>
    </location>
</feature>
<dbReference type="AlphaFoldDB" id="A0AAD7G641"/>
<accession>A0AAD7G641</accession>
<feature type="compositionally biased region" description="Basic and acidic residues" evidence="1">
    <location>
        <begin position="297"/>
        <end position="310"/>
    </location>
</feature>
<evidence type="ECO:0000313" key="3">
    <source>
        <dbReference type="Proteomes" id="UP001221757"/>
    </source>
</evidence>
<feature type="region of interest" description="Disordered" evidence="1">
    <location>
        <begin position="117"/>
        <end position="152"/>
    </location>
</feature>
<feature type="compositionally biased region" description="Low complexity" evidence="1">
    <location>
        <begin position="134"/>
        <end position="148"/>
    </location>
</feature>